<evidence type="ECO:0000313" key="1">
    <source>
        <dbReference type="EMBL" id="RVT58315.1"/>
    </source>
</evidence>
<name>A0A3S3SHI4_9BACI</name>
<organism evidence="1 2">
    <name type="scientific">Niallia taxi</name>
    <dbReference type="NCBI Taxonomy" id="2499688"/>
    <lineage>
        <taxon>Bacteria</taxon>
        <taxon>Bacillati</taxon>
        <taxon>Bacillota</taxon>
        <taxon>Bacilli</taxon>
        <taxon>Bacillales</taxon>
        <taxon>Bacillaceae</taxon>
        <taxon>Niallia</taxon>
    </lineage>
</organism>
<comment type="caution">
    <text evidence="1">The sequence shown here is derived from an EMBL/GenBank/DDBJ whole genome shotgun (WGS) entry which is preliminary data.</text>
</comment>
<evidence type="ECO:0000313" key="2">
    <source>
        <dbReference type="Proteomes" id="UP000288024"/>
    </source>
</evidence>
<dbReference type="GO" id="GO:0043937">
    <property type="term" value="P:regulation of sporulation"/>
    <property type="evidence" value="ECO:0007669"/>
    <property type="project" value="InterPro"/>
</dbReference>
<gene>
    <name evidence="1" type="ORF">EM808_22645</name>
</gene>
<dbReference type="InterPro" id="IPR018540">
    <property type="entry name" value="Spo0E-like"/>
</dbReference>
<dbReference type="SUPFAM" id="SSF140500">
    <property type="entry name" value="BAS1536-like"/>
    <property type="match status" value="1"/>
</dbReference>
<dbReference type="InterPro" id="IPR036638">
    <property type="entry name" value="HLH_DNA-bd_sf"/>
</dbReference>
<reference evidence="1 2" key="1">
    <citation type="submission" date="2019-01" db="EMBL/GenBank/DDBJ databases">
        <title>Bacillus sp. M5HDSG1-1, whole genome shotgun sequence.</title>
        <authorList>
            <person name="Tuo L."/>
        </authorList>
    </citation>
    <scope>NUCLEOTIDE SEQUENCE [LARGE SCALE GENOMIC DNA]</scope>
    <source>
        <strain evidence="1 2">M5HDSG1-1</strain>
    </source>
</reference>
<accession>A0A3S3SHI4</accession>
<keyword evidence="2" id="KW-1185">Reference proteome</keyword>
<dbReference type="Pfam" id="PF09388">
    <property type="entry name" value="SpoOE-like"/>
    <property type="match status" value="1"/>
</dbReference>
<dbReference type="AlphaFoldDB" id="A0A3S3SHI4"/>
<proteinExistence type="predicted"/>
<dbReference type="Proteomes" id="UP000288024">
    <property type="component" value="Unassembled WGS sequence"/>
</dbReference>
<dbReference type="GO" id="GO:0046983">
    <property type="term" value="F:protein dimerization activity"/>
    <property type="evidence" value="ECO:0007669"/>
    <property type="project" value="InterPro"/>
</dbReference>
<sequence>MRVNWILCNKEEYIKYSLSDLLIKINNLRSELLETASRQGIDSVEVLKKSEELDSYIVKYQQLRSKLPKNK</sequence>
<dbReference type="InterPro" id="IPR037208">
    <property type="entry name" value="Spo0E-like_sf"/>
</dbReference>
<dbReference type="EMBL" id="RZTZ01000013">
    <property type="protein sequence ID" value="RVT58315.1"/>
    <property type="molecule type" value="Genomic_DNA"/>
</dbReference>
<dbReference type="Gene3D" id="4.10.280.10">
    <property type="entry name" value="Helix-loop-helix DNA-binding domain"/>
    <property type="match status" value="1"/>
</dbReference>
<protein>
    <submittedName>
        <fullName evidence="1">Aspartyl-phosphate phosphatase Spo0E family protein</fullName>
    </submittedName>
</protein>